<evidence type="ECO:0008006" key="3">
    <source>
        <dbReference type="Google" id="ProtNLM"/>
    </source>
</evidence>
<dbReference type="AlphaFoldDB" id="A0A3P1T8C9"/>
<evidence type="ECO:0000313" key="1">
    <source>
        <dbReference type="EMBL" id="RRD05518.1"/>
    </source>
</evidence>
<dbReference type="OrthoDB" id="4409666at2"/>
<dbReference type="Proteomes" id="UP000280819">
    <property type="component" value="Unassembled WGS sequence"/>
</dbReference>
<name>A0A3P1T8C9_9ACTN</name>
<comment type="caution">
    <text evidence="1">The sequence shown here is derived from an EMBL/GenBank/DDBJ whole genome shotgun (WGS) entry which is preliminary data.</text>
</comment>
<gene>
    <name evidence="1" type="ORF">EII34_06865</name>
</gene>
<reference evidence="1 2" key="1">
    <citation type="submission" date="2018-11" db="EMBL/GenBank/DDBJ databases">
        <title>Genomes From Bacteria Associated with the Canine Oral Cavity: a Test Case for Automated Genome-Based Taxonomic Assignment.</title>
        <authorList>
            <person name="Coil D.A."/>
            <person name="Jospin G."/>
            <person name="Darling A.E."/>
            <person name="Wallis C."/>
            <person name="Davis I.J."/>
            <person name="Harris S."/>
            <person name="Eisen J.A."/>
            <person name="Holcombe L.J."/>
            <person name="O'Flynn C."/>
        </authorList>
    </citation>
    <scope>NUCLEOTIDE SEQUENCE [LARGE SCALE GENOMIC DNA]</scope>
    <source>
        <strain evidence="1 2">OH887_COT-365</strain>
    </source>
</reference>
<proteinExistence type="predicted"/>
<accession>A0A3P1T8C9</accession>
<evidence type="ECO:0000313" key="2">
    <source>
        <dbReference type="Proteomes" id="UP000280819"/>
    </source>
</evidence>
<sequence length="102" mass="11115">MVVAVGLLAGAQVGAAGAWESAGMRTQYPSAGGTWEYGYYNLYLRSYYTVNKCHGSTVSKKIHGAYEKVARSIDTRGGKKSIAEIWTLNSPGLDGQYHYRVC</sequence>
<dbReference type="EMBL" id="RQZG01000006">
    <property type="protein sequence ID" value="RRD05518.1"/>
    <property type="molecule type" value="Genomic_DNA"/>
</dbReference>
<protein>
    <recommendedName>
        <fullName evidence="3">Lactococcin 972 family bacteriocin</fullName>
    </recommendedName>
</protein>
<organism evidence="1 2">
    <name type="scientific">Arachnia propionica</name>
    <dbReference type="NCBI Taxonomy" id="1750"/>
    <lineage>
        <taxon>Bacteria</taxon>
        <taxon>Bacillati</taxon>
        <taxon>Actinomycetota</taxon>
        <taxon>Actinomycetes</taxon>
        <taxon>Propionibacteriales</taxon>
        <taxon>Propionibacteriaceae</taxon>
        <taxon>Arachnia</taxon>
    </lineage>
</organism>